<reference evidence="8" key="1">
    <citation type="submission" date="2019-10" db="EMBL/GenBank/DDBJ databases">
        <authorList>
            <person name="Zhang R."/>
            <person name="Pan Y."/>
            <person name="Wang J."/>
            <person name="Ma R."/>
            <person name="Yu S."/>
        </authorList>
    </citation>
    <scope>NUCLEOTIDE SEQUENCE</scope>
    <source>
        <strain evidence="8">LA-IB0</strain>
        <tissue evidence="8">Leaf</tissue>
    </source>
</reference>
<keyword evidence="5" id="KW-0539">Nucleus</keyword>
<evidence type="ECO:0000256" key="3">
    <source>
        <dbReference type="ARBA" id="ARBA00023125"/>
    </source>
</evidence>
<keyword evidence="3" id="KW-0238">DNA-binding</keyword>
<comment type="subcellular location">
    <subcellularLocation>
        <location evidence="1">Nucleus</location>
    </subcellularLocation>
</comment>
<evidence type="ECO:0000259" key="7">
    <source>
        <dbReference type="PROSITE" id="PS50811"/>
    </source>
</evidence>
<evidence type="ECO:0000256" key="1">
    <source>
        <dbReference type="ARBA" id="ARBA00004123"/>
    </source>
</evidence>
<name>A0AAV6XHW4_9LAMI</name>
<proteinExistence type="predicted"/>
<accession>A0AAV6XHW4</accession>
<keyword evidence="4" id="KW-0804">Transcription</keyword>
<dbReference type="SUPFAM" id="SSF118290">
    <property type="entry name" value="WRKY DNA-binding domain"/>
    <property type="match status" value="1"/>
</dbReference>
<dbReference type="PANTHER" id="PTHR31282">
    <property type="entry name" value="WRKY TRANSCRIPTION FACTOR 21-RELATED"/>
    <property type="match status" value="1"/>
</dbReference>
<dbReference type="AlphaFoldDB" id="A0AAV6XHW4"/>
<evidence type="ECO:0000313" key="9">
    <source>
        <dbReference type="Proteomes" id="UP000826271"/>
    </source>
</evidence>
<gene>
    <name evidence="8" type="ORF">BUALT_Bualt06G0075800</name>
</gene>
<keyword evidence="9" id="KW-1185">Reference proteome</keyword>
<feature type="compositionally biased region" description="Basic and acidic residues" evidence="6">
    <location>
        <begin position="214"/>
        <end position="225"/>
    </location>
</feature>
<dbReference type="InterPro" id="IPR044810">
    <property type="entry name" value="WRKY_plant"/>
</dbReference>
<evidence type="ECO:0000256" key="2">
    <source>
        <dbReference type="ARBA" id="ARBA00023015"/>
    </source>
</evidence>
<dbReference type="EMBL" id="WHWC01000006">
    <property type="protein sequence ID" value="KAG8381005.1"/>
    <property type="molecule type" value="Genomic_DNA"/>
</dbReference>
<dbReference type="GO" id="GO:0043565">
    <property type="term" value="F:sequence-specific DNA binding"/>
    <property type="evidence" value="ECO:0007669"/>
    <property type="project" value="InterPro"/>
</dbReference>
<keyword evidence="2" id="KW-0805">Transcription regulation</keyword>
<dbReference type="Pfam" id="PF03106">
    <property type="entry name" value="WRKY"/>
    <property type="match status" value="1"/>
</dbReference>
<feature type="region of interest" description="Disordered" evidence="6">
    <location>
        <begin position="214"/>
        <end position="239"/>
    </location>
</feature>
<dbReference type="PROSITE" id="PS50811">
    <property type="entry name" value="WRKY"/>
    <property type="match status" value="1"/>
</dbReference>
<dbReference type="InterPro" id="IPR003657">
    <property type="entry name" value="WRKY_dom"/>
</dbReference>
<dbReference type="GO" id="GO:0005634">
    <property type="term" value="C:nucleus"/>
    <property type="evidence" value="ECO:0007669"/>
    <property type="project" value="UniProtKB-SubCell"/>
</dbReference>
<feature type="domain" description="WRKY" evidence="7">
    <location>
        <begin position="113"/>
        <end position="175"/>
    </location>
</feature>
<sequence>MEMGSENIHAKRGRVIVELLKGREIATKLQTLLNSPDHDGDVSVEELALQISTSFSVTLSVLSSCAAASTQSAQISAVDGGGSACSGESKKKVAVKDRRGCYKRRKSSDSWMTVSSTMEDGQAWRKYGQKIISNSKYPRCYFRCTHKYEGCKALKQVQMIKEDPISYQTTYFNHHTCTDTRRASYLILDSDTVEPNLISFQSNPMINNISLVTKESKEDHDHSTQSEDDSDDAKSSLNPWQETIGLEPWGSYKSEWDPIMRPYQDEEGSGFQSCGSTSFHGLDMEVNQLGDIDNFHYFDDIC</sequence>
<protein>
    <recommendedName>
        <fullName evidence="7">WRKY domain-containing protein</fullName>
    </recommendedName>
</protein>
<evidence type="ECO:0000256" key="4">
    <source>
        <dbReference type="ARBA" id="ARBA00023163"/>
    </source>
</evidence>
<dbReference type="Proteomes" id="UP000826271">
    <property type="component" value="Unassembled WGS sequence"/>
</dbReference>
<evidence type="ECO:0000256" key="5">
    <source>
        <dbReference type="ARBA" id="ARBA00023242"/>
    </source>
</evidence>
<evidence type="ECO:0000313" key="8">
    <source>
        <dbReference type="EMBL" id="KAG8381005.1"/>
    </source>
</evidence>
<dbReference type="Gene3D" id="2.20.25.80">
    <property type="entry name" value="WRKY domain"/>
    <property type="match status" value="1"/>
</dbReference>
<dbReference type="SMART" id="SM00774">
    <property type="entry name" value="WRKY"/>
    <property type="match status" value="1"/>
</dbReference>
<organism evidence="8 9">
    <name type="scientific">Buddleja alternifolia</name>
    <dbReference type="NCBI Taxonomy" id="168488"/>
    <lineage>
        <taxon>Eukaryota</taxon>
        <taxon>Viridiplantae</taxon>
        <taxon>Streptophyta</taxon>
        <taxon>Embryophyta</taxon>
        <taxon>Tracheophyta</taxon>
        <taxon>Spermatophyta</taxon>
        <taxon>Magnoliopsida</taxon>
        <taxon>eudicotyledons</taxon>
        <taxon>Gunneridae</taxon>
        <taxon>Pentapetalae</taxon>
        <taxon>asterids</taxon>
        <taxon>lamiids</taxon>
        <taxon>Lamiales</taxon>
        <taxon>Scrophulariaceae</taxon>
        <taxon>Buddlejeae</taxon>
        <taxon>Buddleja</taxon>
    </lineage>
</organism>
<evidence type="ECO:0000256" key="6">
    <source>
        <dbReference type="SAM" id="MobiDB-lite"/>
    </source>
</evidence>
<comment type="caution">
    <text evidence="8">The sequence shown here is derived from an EMBL/GenBank/DDBJ whole genome shotgun (WGS) entry which is preliminary data.</text>
</comment>
<dbReference type="InterPro" id="IPR036576">
    <property type="entry name" value="WRKY_dom_sf"/>
</dbReference>
<dbReference type="GO" id="GO:0003700">
    <property type="term" value="F:DNA-binding transcription factor activity"/>
    <property type="evidence" value="ECO:0007669"/>
    <property type="project" value="InterPro"/>
</dbReference>